<protein>
    <submittedName>
        <fullName evidence="1">Uncharacterized protein</fullName>
    </submittedName>
</protein>
<dbReference type="AlphaFoldDB" id="A0AAE3R2N7"/>
<comment type="caution">
    <text evidence="1">The sequence shown here is derived from an EMBL/GenBank/DDBJ whole genome shotgun (WGS) entry which is preliminary data.</text>
</comment>
<evidence type="ECO:0000313" key="1">
    <source>
        <dbReference type="EMBL" id="MDJ1502634.1"/>
    </source>
</evidence>
<evidence type="ECO:0000313" key="2">
    <source>
        <dbReference type="Proteomes" id="UP001232063"/>
    </source>
</evidence>
<dbReference type="Proteomes" id="UP001232063">
    <property type="component" value="Unassembled WGS sequence"/>
</dbReference>
<organism evidence="1 2">
    <name type="scientific">Xanthocytophaga agilis</name>
    <dbReference type="NCBI Taxonomy" id="3048010"/>
    <lineage>
        <taxon>Bacteria</taxon>
        <taxon>Pseudomonadati</taxon>
        <taxon>Bacteroidota</taxon>
        <taxon>Cytophagia</taxon>
        <taxon>Cytophagales</taxon>
        <taxon>Rhodocytophagaceae</taxon>
        <taxon>Xanthocytophaga</taxon>
    </lineage>
</organism>
<dbReference type="RefSeq" id="WP_314512819.1">
    <property type="nucleotide sequence ID" value="NZ_JASJOU010000006.1"/>
</dbReference>
<gene>
    <name evidence="1" type="ORF">QNI22_18345</name>
</gene>
<dbReference type="EMBL" id="JASJOU010000006">
    <property type="protein sequence ID" value="MDJ1502634.1"/>
    <property type="molecule type" value="Genomic_DNA"/>
</dbReference>
<reference evidence="1" key="1">
    <citation type="submission" date="2023-05" db="EMBL/GenBank/DDBJ databases">
        <authorList>
            <person name="Zhang X."/>
        </authorList>
    </citation>
    <scope>NUCLEOTIDE SEQUENCE</scope>
    <source>
        <strain evidence="1">BD1B2-1</strain>
    </source>
</reference>
<accession>A0AAE3R2N7</accession>
<proteinExistence type="predicted"/>
<sequence length="178" mass="21362">MGISISIDADPNWDYTEDCGSNLQLSTYWLVLTRNYRDYEDSVFRQIQDILKINLKPFSYHLMYSEIAEMEEDDDFDGYEAHAEEFKYRKEQKVYIKKCMQNPEKVLKVAERFQKKIINNPDFIKSIDWYYAIEKENKDMYIEYLTGDQFLLDIANIMESLQCYYDKGIGKVFFRVST</sequence>
<name>A0AAE3R2N7_9BACT</name>
<keyword evidence="2" id="KW-1185">Reference proteome</keyword>